<dbReference type="InterPro" id="IPR000551">
    <property type="entry name" value="MerR-type_HTH_dom"/>
</dbReference>
<feature type="domain" description="HTH merR-type" evidence="4">
    <location>
        <begin position="1"/>
        <end position="70"/>
    </location>
</feature>
<evidence type="ECO:0000313" key="5">
    <source>
        <dbReference type="EMBL" id="UVW35739.1"/>
    </source>
</evidence>
<gene>
    <name evidence="5" type="ORF">NYF23_03775</name>
</gene>
<dbReference type="InterPro" id="IPR009061">
    <property type="entry name" value="DNA-bd_dom_put_sf"/>
</dbReference>
<protein>
    <submittedName>
        <fullName evidence="5">MerR family DNA-binding protein</fullName>
    </submittedName>
</protein>
<dbReference type="SUPFAM" id="SSF46955">
    <property type="entry name" value="Putative DNA-binding domain"/>
    <property type="match status" value="1"/>
</dbReference>
<dbReference type="GO" id="GO:0003677">
    <property type="term" value="F:DNA binding"/>
    <property type="evidence" value="ECO:0007669"/>
    <property type="project" value="UniProtKB-KW"/>
</dbReference>
<dbReference type="Gene3D" id="1.10.1660.10">
    <property type="match status" value="1"/>
</dbReference>
<dbReference type="SMART" id="SM00422">
    <property type="entry name" value="HTH_MERR"/>
    <property type="match status" value="1"/>
</dbReference>
<evidence type="ECO:0000256" key="3">
    <source>
        <dbReference type="ARBA" id="ARBA00023163"/>
    </source>
</evidence>
<dbReference type="Pfam" id="PF00376">
    <property type="entry name" value="MerR"/>
    <property type="match status" value="1"/>
</dbReference>
<proteinExistence type="predicted"/>
<keyword evidence="1" id="KW-0805">Transcription regulation</keyword>
<dbReference type="PROSITE" id="PS50937">
    <property type="entry name" value="HTH_MERR_2"/>
    <property type="match status" value="1"/>
</dbReference>
<keyword evidence="2 5" id="KW-0238">DNA-binding</keyword>
<evidence type="ECO:0000313" key="6">
    <source>
        <dbReference type="Proteomes" id="UP001059934"/>
    </source>
</evidence>
<dbReference type="Pfam" id="PF09278">
    <property type="entry name" value="MerR-DNA-bind"/>
    <property type="match status" value="1"/>
</dbReference>
<sequence>MMTIGIFAKNANVSRETVRHYVELGLIETSKHPDNGYQLFSEKALMRMQFIRGAQQLGFKLQEVKMIFDDAQKGNSPCPRVRELLVDHIKESKRRIQELVELNARMESALTAWGNMPDNTPNGDSICCLIESQRINA</sequence>
<dbReference type="PANTHER" id="PTHR30204">
    <property type="entry name" value="REDOX-CYCLING DRUG-SENSING TRANSCRIPTIONAL ACTIVATOR SOXR"/>
    <property type="match status" value="1"/>
</dbReference>
<evidence type="ECO:0000256" key="2">
    <source>
        <dbReference type="ARBA" id="ARBA00023125"/>
    </source>
</evidence>
<keyword evidence="6" id="KW-1185">Reference proteome</keyword>
<dbReference type="EMBL" id="CP103416">
    <property type="protein sequence ID" value="UVW35739.1"/>
    <property type="molecule type" value="Genomic_DNA"/>
</dbReference>
<dbReference type="InterPro" id="IPR015358">
    <property type="entry name" value="Tscrpt_reg_MerR_DNA-bd"/>
</dbReference>
<dbReference type="PANTHER" id="PTHR30204:SF94">
    <property type="entry name" value="HEAVY METAL-DEPENDENT TRANSCRIPTIONAL REGULATOR HI_0293-RELATED"/>
    <property type="match status" value="1"/>
</dbReference>
<evidence type="ECO:0000256" key="1">
    <source>
        <dbReference type="ARBA" id="ARBA00023015"/>
    </source>
</evidence>
<organism evidence="5 6">
    <name type="scientific">SAR92 clade bacterium H455</name>
    <dbReference type="NCBI Taxonomy" id="2974818"/>
    <lineage>
        <taxon>Bacteria</taxon>
        <taxon>Pseudomonadati</taxon>
        <taxon>Pseudomonadota</taxon>
        <taxon>Gammaproteobacteria</taxon>
        <taxon>Cellvibrionales</taxon>
        <taxon>Porticoccaceae</taxon>
        <taxon>SAR92 clade</taxon>
    </lineage>
</organism>
<keyword evidence="3" id="KW-0804">Transcription</keyword>
<dbReference type="Proteomes" id="UP001059934">
    <property type="component" value="Chromosome"/>
</dbReference>
<name>A0ABY5TPJ2_9GAMM</name>
<dbReference type="PRINTS" id="PR00040">
    <property type="entry name" value="HTHMERR"/>
</dbReference>
<accession>A0ABY5TPJ2</accession>
<evidence type="ECO:0000259" key="4">
    <source>
        <dbReference type="PROSITE" id="PS50937"/>
    </source>
</evidence>
<reference evidence="5" key="1">
    <citation type="submission" date="2022-08" db="EMBL/GenBank/DDBJ databases">
        <title>Catabolic pathway analysis in culturable SAR92 clade bacteria reveals their overlooked roles in DMSP degradation in coastal seas.</title>
        <authorList>
            <person name="He X."/>
            <person name="Zhang X."/>
            <person name="Zhang Y."/>
        </authorList>
    </citation>
    <scope>NUCLEOTIDE SEQUENCE</scope>
    <source>
        <strain evidence="5">H455</strain>
    </source>
</reference>
<dbReference type="InterPro" id="IPR047057">
    <property type="entry name" value="MerR_fam"/>
</dbReference>